<dbReference type="EMBL" id="CP025198">
    <property type="protein sequence ID" value="AXE37579.1"/>
    <property type="molecule type" value="Genomic_DNA"/>
</dbReference>
<gene>
    <name evidence="1" type="ORF">JS278_00382</name>
</gene>
<name>A0A344UQN1_9ACTN</name>
<keyword evidence="2" id="KW-1185">Reference proteome</keyword>
<accession>A0A344UQN1</accession>
<dbReference type="InterPro" id="IPR017853">
    <property type="entry name" value="GH"/>
</dbReference>
<protein>
    <recommendedName>
        <fullName evidence="3">Glycoside hydrolase family 5 domain-containing protein</fullName>
    </recommendedName>
</protein>
<proteinExistence type="predicted"/>
<sequence length="393" mass="42884">MRVGVNYTPSQGWFHSWLDLDPDAIRRDLENIADLGLDHVRIFPLWPLLQPNRTLIRPRGLEDVATVCRIAGEFDLEASVDAINGHLSSFDFLPSWVVTWHRANLFTDPSVVEGEAALVTALADRLREEPNVKGITLGNELPQFAASTPGHSHPSASPCTPAGADAWFDAVMGALADAWPEGRRFFGFDDDLWFADQHPFTPNHAVTRGDATTVHSWVFGQVGPRFGARHPALALFPRYLLELARAWSTDPARPLWLQEIGAPRSCVPDEDAAGFVAGTMDAIRDTPGLEAVTWWCSHDVSPDLADFPSLEYSLGLFTNDGVAKPEALQLAESIPDLRGQAPAPTILASEALEFSADRSTGAGRSVCSPHGDLFTTWVDEALATGRPPDLRLV</sequence>
<reference evidence="1 2" key="1">
    <citation type="submission" date="2017-12" db="EMBL/GenBank/DDBJ databases">
        <title>The whole genome sequence of the Acidipropionibacterium virtanenii sp. nov. type strain JS278.</title>
        <authorList>
            <person name="Laine P."/>
            <person name="Deptula P."/>
            <person name="Varmanen P."/>
            <person name="Auvinen P."/>
        </authorList>
    </citation>
    <scope>NUCLEOTIDE SEQUENCE [LARGE SCALE GENOMIC DNA]</scope>
    <source>
        <strain evidence="1 2">JS278</strain>
    </source>
</reference>
<dbReference type="AlphaFoldDB" id="A0A344UQN1"/>
<dbReference type="RefSeq" id="WP_114043720.1">
    <property type="nucleotide sequence ID" value="NZ_CP025198.1"/>
</dbReference>
<evidence type="ECO:0000313" key="1">
    <source>
        <dbReference type="EMBL" id="AXE37579.1"/>
    </source>
</evidence>
<evidence type="ECO:0000313" key="2">
    <source>
        <dbReference type="Proteomes" id="UP000251995"/>
    </source>
</evidence>
<dbReference type="OrthoDB" id="110211at2"/>
<evidence type="ECO:0008006" key="3">
    <source>
        <dbReference type="Google" id="ProtNLM"/>
    </source>
</evidence>
<dbReference type="KEGG" id="acij:JS278_00382"/>
<dbReference type="Gene3D" id="3.20.20.80">
    <property type="entry name" value="Glycosidases"/>
    <property type="match status" value="1"/>
</dbReference>
<dbReference type="SUPFAM" id="SSF51445">
    <property type="entry name" value="(Trans)glycosidases"/>
    <property type="match status" value="1"/>
</dbReference>
<dbReference type="Proteomes" id="UP000251995">
    <property type="component" value="Chromosome"/>
</dbReference>
<organism evidence="1 2">
    <name type="scientific">Acidipropionibacterium virtanenii</name>
    <dbReference type="NCBI Taxonomy" id="2057246"/>
    <lineage>
        <taxon>Bacteria</taxon>
        <taxon>Bacillati</taxon>
        <taxon>Actinomycetota</taxon>
        <taxon>Actinomycetes</taxon>
        <taxon>Propionibacteriales</taxon>
        <taxon>Propionibacteriaceae</taxon>
        <taxon>Acidipropionibacterium</taxon>
    </lineage>
</organism>